<protein>
    <submittedName>
        <fullName evidence="1">Uncharacterized protein</fullName>
    </submittedName>
</protein>
<evidence type="ECO:0000313" key="2">
    <source>
        <dbReference type="Proteomes" id="UP000198640"/>
    </source>
</evidence>
<keyword evidence="2" id="KW-1185">Reference proteome</keyword>
<gene>
    <name evidence="1" type="ORF">SAMN05421881_11542</name>
</gene>
<proteinExistence type="predicted"/>
<dbReference type="AlphaFoldDB" id="A0A1H3QEI8"/>
<sequence length="150" mass="17018">MINPEDVIIPNLNTSCTVDEAVAKMLGWLQGPIRKAIININEYGIPENEMPTLPDLQCSLKEHLMEVQNAARQNFIKALEEFYDAKEDSEKDEKAAEVERMELEVNKCNKLLVDAYKYKVAIEEEISKKDSNLVIDKGSSAESVGDIRFR</sequence>
<dbReference type="RefSeq" id="WP_090415966.1">
    <property type="nucleotide sequence ID" value="NZ_FNOY01000154.1"/>
</dbReference>
<dbReference type="Proteomes" id="UP000198640">
    <property type="component" value="Unassembled WGS sequence"/>
</dbReference>
<organism evidence="1 2">
    <name type="scientific">Nitrosomonas halophila</name>
    <dbReference type="NCBI Taxonomy" id="44576"/>
    <lineage>
        <taxon>Bacteria</taxon>
        <taxon>Pseudomonadati</taxon>
        <taxon>Pseudomonadota</taxon>
        <taxon>Betaproteobacteria</taxon>
        <taxon>Nitrosomonadales</taxon>
        <taxon>Nitrosomonadaceae</taxon>
        <taxon>Nitrosomonas</taxon>
    </lineage>
</organism>
<accession>A0A1H3QEI8</accession>
<evidence type="ECO:0000313" key="1">
    <source>
        <dbReference type="EMBL" id="SDZ11710.1"/>
    </source>
</evidence>
<name>A0A1H3QEI8_9PROT</name>
<reference evidence="1 2" key="1">
    <citation type="submission" date="2016-10" db="EMBL/GenBank/DDBJ databases">
        <authorList>
            <person name="de Groot N.N."/>
        </authorList>
    </citation>
    <scope>NUCLEOTIDE SEQUENCE [LARGE SCALE GENOMIC DNA]</scope>
    <source>
        <strain evidence="1 2">Nm1</strain>
    </source>
</reference>
<dbReference type="EMBL" id="FNOY01000154">
    <property type="protein sequence ID" value="SDZ11710.1"/>
    <property type="molecule type" value="Genomic_DNA"/>
</dbReference>
<dbReference type="OrthoDB" id="9965497at2"/>